<dbReference type="EMBL" id="JAFFZM010000003">
    <property type="protein sequence ID" value="MBO8197986.1"/>
    <property type="molecule type" value="Genomic_DNA"/>
</dbReference>
<feature type="transmembrane region" description="Helical" evidence="1">
    <location>
        <begin position="263"/>
        <end position="283"/>
    </location>
</feature>
<keyword evidence="3" id="KW-1185">Reference proteome</keyword>
<comment type="caution">
    <text evidence="2">The sequence shown here is derived from an EMBL/GenBank/DDBJ whole genome shotgun (WGS) entry which is preliminary data.</text>
</comment>
<feature type="transmembrane region" description="Helical" evidence="1">
    <location>
        <begin position="177"/>
        <end position="198"/>
    </location>
</feature>
<keyword evidence="1" id="KW-0472">Membrane</keyword>
<gene>
    <name evidence="2" type="ORF">JW613_06680</name>
</gene>
<organism evidence="2 3">
    <name type="scientific">Streptomyces smyrnaeus</name>
    <dbReference type="NCBI Taxonomy" id="1387713"/>
    <lineage>
        <taxon>Bacteria</taxon>
        <taxon>Bacillati</taxon>
        <taxon>Actinomycetota</taxon>
        <taxon>Actinomycetes</taxon>
        <taxon>Kitasatosporales</taxon>
        <taxon>Streptomycetaceae</taxon>
        <taxon>Streptomyces</taxon>
    </lineage>
</organism>
<accession>A0ABS3XRP9</accession>
<dbReference type="GeneID" id="96258288"/>
<proteinExistence type="predicted"/>
<keyword evidence="1" id="KW-1133">Transmembrane helix</keyword>
<reference evidence="2 3" key="1">
    <citation type="submission" date="2021-02" db="EMBL/GenBank/DDBJ databases">
        <title>Streptomyces spirodelae sp. nov., isolated from duckweed.</title>
        <authorList>
            <person name="Saimee Y."/>
            <person name="Duangmal K."/>
        </authorList>
    </citation>
    <scope>NUCLEOTIDE SEQUENCE [LARGE SCALE GENOMIC DNA]</scope>
    <source>
        <strain evidence="2 3">DSM 42105</strain>
    </source>
</reference>
<dbReference type="Pfam" id="PF12730">
    <property type="entry name" value="ABC2_membrane_4"/>
    <property type="match status" value="1"/>
</dbReference>
<dbReference type="RefSeq" id="WP_209209769.1">
    <property type="nucleotide sequence ID" value="NZ_JAFFZM010000003.1"/>
</dbReference>
<protein>
    <submittedName>
        <fullName evidence="2">ABC transporter permease subunit</fullName>
    </submittedName>
</protein>
<feature type="transmembrane region" description="Helical" evidence="1">
    <location>
        <begin position="43"/>
        <end position="62"/>
    </location>
</feature>
<feature type="transmembrane region" description="Helical" evidence="1">
    <location>
        <begin position="94"/>
        <end position="112"/>
    </location>
</feature>
<evidence type="ECO:0000256" key="1">
    <source>
        <dbReference type="SAM" id="Phobius"/>
    </source>
</evidence>
<dbReference type="Proteomes" id="UP000721954">
    <property type="component" value="Unassembled WGS sequence"/>
</dbReference>
<sequence>MTATAAPTTDVSDREGATRRPPARFGDLVAAEWIKHRSLRSTWIAYGATALAVIGFNAGIAYDTYSHWTLQMSKDRAAFERDGIALQEAFTPNAALLMALALGTIGALVIVGEYSTGTHRTTFAAVPARRSVMAAKAVVVTVVTTVFGLVVAGASFAVTQAILDRRDAGVSLGDPGAFRVVAASALLAPVCALAGLALGAAIRHTASTMITSVVVLLVLPLFLTDGRHWSAVAGHALPYRAWLRLVDVNYSPTAFPWTVGGAWTVYAVWACAACAVAVTSVHLRDQ</sequence>
<evidence type="ECO:0000313" key="3">
    <source>
        <dbReference type="Proteomes" id="UP000721954"/>
    </source>
</evidence>
<feature type="transmembrane region" description="Helical" evidence="1">
    <location>
        <begin position="133"/>
        <end position="157"/>
    </location>
</feature>
<name>A0ABS3XRP9_9ACTN</name>
<keyword evidence="1" id="KW-0812">Transmembrane</keyword>
<feature type="transmembrane region" description="Helical" evidence="1">
    <location>
        <begin position="205"/>
        <end position="223"/>
    </location>
</feature>
<evidence type="ECO:0000313" key="2">
    <source>
        <dbReference type="EMBL" id="MBO8197986.1"/>
    </source>
</evidence>